<evidence type="ECO:0000256" key="4">
    <source>
        <dbReference type="SAM" id="MobiDB-lite"/>
    </source>
</evidence>
<keyword evidence="1" id="KW-0479">Metal-binding</keyword>
<dbReference type="GO" id="GO:0008270">
    <property type="term" value="F:zinc ion binding"/>
    <property type="evidence" value="ECO:0007669"/>
    <property type="project" value="UniProtKB-KW"/>
</dbReference>
<dbReference type="Proteomes" id="UP000663870">
    <property type="component" value="Unassembled WGS sequence"/>
</dbReference>
<dbReference type="GO" id="GO:0043122">
    <property type="term" value="P:regulation of canonical NF-kappaB signal transduction"/>
    <property type="evidence" value="ECO:0007669"/>
    <property type="project" value="TreeGrafter"/>
</dbReference>
<evidence type="ECO:0000313" key="8">
    <source>
        <dbReference type="Proteomes" id="UP000663854"/>
    </source>
</evidence>
<dbReference type="Pfam" id="PF02176">
    <property type="entry name" value="zf-TRAF"/>
    <property type="match status" value="1"/>
</dbReference>
<dbReference type="InterPro" id="IPR001293">
    <property type="entry name" value="Znf_TRAF"/>
</dbReference>
<evidence type="ECO:0000256" key="3">
    <source>
        <dbReference type="ARBA" id="ARBA00022833"/>
    </source>
</evidence>
<dbReference type="PANTHER" id="PTHR10131:SF94">
    <property type="entry name" value="TNF RECEPTOR-ASSOCIATED FACTOR 4"/>
    <property type="match status" value="1"/>
</dbReference>
<dbReference type="Proteomes" id="UP000663854">
    <property type="component" value="Unassembled WGS sequence"/>
</dbReference>
<dbReference type="EMBL" id="CAJNOH010000465">
    <property type="protein sequence ID" value="CAF1048911.1"/>
    <property type="molecule type" value="Genomic_DNA"/>
</dbReference>
<evidence type="ECO:0000256" key="2">
    <source>
        <dbReference type="ARBA" id="ARBA00022771"/>
    </source>
</evidence>
<feature type="region of interest" description="Disordered" evidence="4">
    <location>
        <begin position="167"/>
        <end position="199"/>
    </location>
</feature>
<feature type="compositionally biased region" description="Polar residues" evidence="4">
    <location>
        <begin position="167"/>
        <end position="188"/>
    </location>
</feature>
<evidence type="ECO:0000313" key="6">
    <source>
        <dbReference type="EMBL" id="CAF1048911.1"/>
    </source>
</evidence>
<dbReference type="Gene3D" id="3.30.40.10">
    <property type="entry name" value="Zinc/RING finger domain, C3HC4 (zinc finger)"/>
    <property type="match status" value="1"/>
</dbReference>
<dbReference type="InterPro" id="IPR013083">
    <property type="entry name" value="Znf_RING/FYVE/PHD"/>
</dbReference>
<sequence length="199" mass="22736">MCRGCTWPLYPTIQLDCCGQRICKDCIPYIKSTEFKCPSCGVSNININPDKGHTREVENLVVNCPECDCTWDGLFRNLKDHLKSHCTLQCKNCNEKFIWTTQLENHQRERCVYRTVPCELAPLGCSKEVPISDIEKHYLDSEHQQYLLAFIKDKILHLYNGIPKLTSQNTPADNGKQNNGHTPTTAKGQGSIKKEYETI</sequence>
<feature type="domain" description="TRAF-type" evidence="5">
    <location>
        <begin position="88"/>
        <end position="137"/>
    </location>
</feature>
<protein>
    <recommendedName>
        <fullName evidence="5">TRAF-type domain-containing protein</fullName>
    </recommendedName>
</protein>
<dbReference type="EMBL" id="CAJNOL010000813">
    <property type="protein sequence ID" value="CAF1207240.1"/>
    <property type="molecule type" value="Genomic_DNA"/>
</dbReference>
<proteinExistence type="predicted"/>
<evidence type="ECO:0000256" key="1">
    <source>
        <dbReference type="ARBA" id="ARBA00022723"/>
    </source>
</evidence>
<reference evidence="6" key="1">
    <citation type="submission" date="2021-02" db="EMBL/GenBank/DDBJ databases">
        <authorList>
            <person name="Nowell W R."/>
        </authorList>
    </citation>
    <scope>NUCLEOTIDE SEQUENCE</scope>
</reference>
<evidence type="ECO:0000259" key="5">
    <source>
        <dbReference type="Pfam" id="PF02176"/>
    </source>
</evidence>
<evidence type="ECO:0000313" key="7">
    <source>
        <dbReference type="EMBL" id="CAF1207240.1"/>
    </source>
</evidence>
<keyword evidence="9" id="KW-1185">Reference proteome</keyword>
<dbReference type="AlphaFoldDB" id="A0A814KBU3"/>
<accession>A0A814KBU3</accession>
<organism evidence="6 8">
    <name type="scientific">Rotaria sordida</name>
    <dbReference type="NCBI Taxonomy" id="392033"/>
    <lineage>
        <taxon>Eukaryota</taxon>
        <taxon>Metazoa</taxon>
        <taxon>Spiralia</taxon>
        <taxon>Gnathifera</taxon>
        <taxon>Rotifera</taxon>
        <taxon>Eurotatoria</taxon>
        <taxon>Bdelloidea</taxon>
        <taxon>Philodinida</taxon>
        <taxon>Philodinidae</taxon>
        <taxon>Rotaria</taxon>
    </lineage>
</organism>
<keyword evidence="2" id="KW-0863">Zinc-finger</keyword>
<name>A0A814KBU3_9BILA</name>
<gene>
    <name evidence="7" type="ORF">JXQ802_LOCUS24746</name>
    <name evidence="6" type="ORF">PYM288_LOCUS17037</name>
</gene>
<keyword evidence="3" id="KW-0862">Zinc</keyword>
<evidence type="ECO:0000313" key="9">
    <source>
        <dbReference type="Proteomes" id="UP000663870"/>
    </source>
</evidence>
<comment type="caution">
    <text evidence="6">The sequence shown here is derived from an EMBL/GenBank/DDBJ whole genome shotgun (WGS) entry which is preliminary data.</text>
</comment>
<dbReference type="SUPFAM" id="SSF49599">
    <property type="entry name" value="TRAF domain-like"/>
    <property type="match status" value="1"/>
</dbReference>
<dbReference type="PANTHER" id="PTHR10131">
    <property type="entry name" value="TNF RECEPTOR ASSOCIATED FACTOR"/>
    <property type="match status" value="1"/>
</dbReference>